<gene>
    <name evidence="2" type="ORF">H4W81_001369</name>
</gene>
<feature type="region of interest" description="Disordered" evidence="1">
    <location>
        <begin position="439"/>
        <end position="494"/>
    </location>
</feature>
<reference evidence="2 3" key="1">
    <citation type="submission" date="2020-10" db="EMBL/GenBank/DDBJ databases">
        <title>Sequencing the genomes of 1000 actinobacteria strains.</title>
        <authorList>
            <person name="Klenk H.-P."/>
        </authorList>
    </citation>
    <scope>NUCLEOTIDE SEQUENCE [LARGE SCALE GENOMIC DNA]</scope>
    <source>
        <strain evidence="2 3">DSM 43748</strain>
    </source>
</reference>
<proteinExistence type="predicted"/>
<dbReference type="PANTHER" id="PTHR30634:SF14">
    <property type="match status" value="1"/>
</dbReference>
<evidence type="ECO:0000256" key="1">
    <source>
        <dbReference type="SAM" id="MobiDB-lite"/>
    </source>
</evidence>
<dbReference type="InterPro" id="IPR050458">
    <property type="entry name" value="LolB"/>
</dbReference>
<evidence type="ECO:0000313" key="3">
    <source>
        <dbReference type="Proteomes" id="UP000661607"/>
    </source>
</evidence>
<dbReference type="InterPro" id="IPR043737">
    <property type="entry name" value="DUF5682"/>
</dbReference>
<organism evidence="2 3">
    <name type="scientific">Nonomuraea africana</name>
    <dbReference type="NCBI Taxonomy" id="46171"/>
    <lineage>
        <taxon>Bacteria</taxon>
        <taxon>Bacillati</taxon>
        <taxon>Actinomycetota</taxon>
        <taxon>Actinomycetes</taxon>
        <taxon>Streptosporangiales</taxon>
        <taxon>Streptosporangiaceae</taxon>
        <taxon>Nonomuraea</taxon>
    </lineage>
</organism>
<sequence length="821" mass="86557">MSVTVLGVRHHGPGSARAVHAELARLRPDAILIEGPPEADGLIPLAPEMEPPVALLAHTPGSPRSAFWPFAVFSPEWQAILYGTTAGVPVRFVDLPAVHTLAMESDDSPHADPLGELAAAAGYDDPERWWEDVVEHRGDTPFQTIAEAMAAVREGHVPGPHEARREAHMRRCLRAAVKEGFERIAVVCGAWHVPALTGALPSATADNALLRGLPKVKAELTWVPWTYGRLAARSGYGAGITSPGWYHHLFAVADRPVERWLTSAAAVLREEGMAVSPAHVIEAVRLAESLAALRGRPLAGLSEVTEAVRAVLCDGDELLVRLVQRRLVVGDRLGTVSPRTPMVPLQRDLRDQQRRVKLGPEAVERELDLDLRKPLDLARSRLLHRLRLLGVDWGRPGESRGRGTFREVWRLAWRPEYDVVLIESAALGTSVESAATHRARTMATGGSAHPETPVPGPAPGLLPGPAPGLLPGPAAGPPPGPAAHGVPGSGAHRASGAAHGVSLAELTGLVERCLLADLGGALPEVLAALSNRAALDTDVTHLMAALPAMVRAQRYGDVRGTPSDGLEAIAESMLDRICAGLPVAVTGIDDEAAAGLVEHLEAVHAAVALLTPPPTAGGSGGGPPASVGETPSDHDTGGVGRVSEGAGEGSGGLVPGGVPSGRVPAGWRRWVVTLRAVCDRARPHPLIEGRLTRLLLDAGELTPSDAGDRMARSMSRGNPPARAAAWVEGFMAGKGLLLVHDSRLLSLVDGWLIGLTPEEFTGVLPLLRRTFSRFEAPERRAIGERVRASGTAADGRRREVDEGRAAAAVRTARLILGVPRG</sequence>
<keyword evidence="3" id="KW-1185">Reference proteome</keyword>
<feature type="compositionally biased region" description="Pro residues" evidence="1">
    <location>
        <begin position="452"/>
        <end position="481"/>
    </location>
</feature>
<dbReference type="EMBL" id="JADBEF010000001">
    <property type="protein sequence ID" value="MBE1558590.1"/>
    <property type="molecule type" value="Genomic_DNA"/>
</dbReference>
<dbReference type="RefSeq" id="WP_192773987.1">
    <property type="nucleotide sequence ID" value="NZ_BAAASY010000003.1"/>
</dbReference>
<feature type="region of interest" description="Disordered" evidence="1">
    <location>
        <begin position="611"/>
        <end position="658"/>
    </location>
</feature>
<dbReference type="Pfam" id="PF18934">
    <property type="entry name" value="DUF5682"/>
    <property type="match status" value="2"/>
</dbReference>
<feature type="compositionally biased region" description="Gly residues" evidence="1">
    <location>
        <begin position="646"/>
        <end position="658"/>
    </location>
</feature>
<dbReference type="PANTHER" id="PTHR30634">
    <property type="entry name" value="OUTER MEMBRANE LOLAB LIPOPROTEIN INSERTION APPARATUS"/>
    <property type="match status" value="1"/>
</dbReference>
<name>A0ABR9K9A7_9ACTN</name>
<accession>A0ABR9K9A7</accession>
<dbReference type="Proteomes" id="UP000661607">
    <property type="component" value="Unassembled WGS sequence"/>
</dbReference>
<comment type="caution">
    <text evidence="2">The sequence shown here is derived from an EMBL/GenBank/DDBJ whole genome shotgun (WGS) entry which is preliminary data.</text>
</comment>
<protein>
    <submittedName>
        <fullName evidence="2">Uncharacterized protein</fullName>
    </submittedName>
</protein>
<evidence type="ECO:0000313" key="2">
    <source>
        <dbReference type="EMBL" id="MBE1558590.1"/>
    </source>
</evidence>
<feature type="compositionally biased region" description="Low complexity" evidence="1">
    <location>
        <begin position="482"/>
        <end position="494"/>
    </location>
</feature>